<protein>
    <submittedName>
        <fullName evidence="1">Uncharacterized protein</fullName>
    </submittedName>
</protein>
<name>A0ACB8Y876_ARCLA</name>
<evidence type="ECO:0000313" key="1">
    <source>
        <dbReference type="EMBL" id="KAI3681229.1"/>
    </source>
</evidence>
<accession>A0ACB8Y876</accession>
<evidence type="ECO:0000313" key="2">
    <source>
        <dbReference type="Proteomes" id="UP001055879"/>
    </source>
</evidence>
<dbReference type="EMBL" id="CM042059">
    <property type="protein sequence ID" value="KAI3681229.1"/>
    <property type="molecule type" value="Genomic_DNA"/>
</dbReference>
<proteinExistence type="predicted"/>
<organism evidence="1 2">
    <name type="scientific">Arctium lappa</name>
    <name type="common">Greater burdock</name>
    <name type="synonym">Lappa major</name>
    <dbReference type="NCBI Taxonomy" id="4217"/>
    <lineage>
        <taxon>Eukaryota</taxon>
        <taxon>Viridiplantae</taxon>
        <taxon>Streptophyta</taxon>
        <taxon>Embryophyta</taxon>
        <taxon>Tracheophyta</taxon>
        <taxon>Spermatophyta</taxon>
        <taxon>Magnoliopsida</taxon>
        <taxon>eudicotyledons</taxon>
        <taxon>Gunneridae</taxon>
        <taxon>Pentapetalae</taxon>
        <taxon>asterids</taxon>
        <taxon>campanulids</taxon>
        <taxon>Asterales</taxon>
        <taxon>Asteraceae</taxon>
        <taxon>Carduoideae</taxon>
        <taxon>Cardueae</taxon>
        <taxon>Arctiinae</taxon>
        <taxon>Arctium</taxon>
    </lineage>
</organism>
<reference evidence="1 2" key="2">
    <citation type="journal article" date="2022" name="Mol. Ecol. Resour.">
        <title>The genomes of chicory, endive, great burdock and yacon provide insights into Asteraceae paleo-polyploidization history and plant inulin production.</title>
        <authorList>
            <person name="Fan W."/>
            <person name="Wang S."/>
            <person name="Wang H."/>
            <person name="Wang A."/>
            <person name="Jiang F."/>
            <person name="Liu H."/>
            <person name="Zhao H."/>
            <person name="Xu D."/>
            <person name="Zhang Y."/>
        </authorList>
    </citation>
    <scope>NUCLEOTIDE SEQUENCE [LARGE SCALE GENOMIC DNA]</scope>
    <source>
        <strain evidence="2">cv. Niubang</strain>
    </source>
</reference>
<gene>
    <name evidence="1" type="ORF">L6452_36016</name>
</gene>
<dbReference type="Proteomes" id="UP001055879">
    <property type="component" value="Linkage Group LG13"/>
</dbReference>
<comment type="caution">
    <text evidence="1">The sequence shown here is derived from an EMBL/GenBank/DDBJ whole genome shotgun (WGS) entry which is preliminary data.</text>
</comment>
<keyword evidence="2" id="KW-1185">Reference proteome</keyword>
<reference evidence="2" key="1">
    <citation type="journal article" date="2022" name="Mol. Ecol. Resour.">
        <title>The genomes of chicory, endive, great burdock and yacon provide insights into Asteraceae palaeo-polyploidization history and plant inulin production.</title>
        <authorList>
            <person name="Fan W."/>
            <person name="Wang S."/>
            <person name="Wang H."/>
            <person name="Wang A."/>
            <person name="Jiang F."/>
            <person name="Liu H."/>
            <person name="Zhao H."/>
            <person name="Xu D."/>
            <person name="Zhang Y."/>
        </authorList>
    </citation>
    <scope>NUCLEOTIDE SEQUENCE [LARGE SCALE GENOMIC DNA]</scope>
    <source>
        <strain evidence="2">cv. Niubang</strain>
    </source>
</reference>
<sequence>MYITESRRQLTASPMEVLIPFLQLTASPTNSISNEDHEHMVSLLHMNLFQAFECDVCRGGITQNHCMYYCSSSGCDYGMHVKCVTAKVSVKPPMGEMAFQVEMFKLQNTMKLHQIVLDNQMMAATGLRY</sequence>